<protein>
    <recommendedName>
        <fullName evidence="2">RNA-directed DNA polymerase, eukaryota</fullName>
    </recommendedName>
</protein>
<reference evidence="1" key="1">
    <citation type="journal article" date="2019" name="Sci. Rep.">
        <title>Draft genome of Tanacetum cinerariifolium, the natural source of mosquito coil.</title>
        <authorList>
            <person name="Yamashiro T."/>
            <person name="Shiraishi A."/>
            <person name="Satake H."/>
            <person name="Nakayama K."/>
        </authorList>
    </citation>
    <scope>NUCLEOTIDE SEQUENCE</scope>
</reference>
<dbReference type="InterPro" id="IPR036691">
    <property type="entry name" value="Endo/exonu/phosph_ase_sf"/>
</dbReference>
<dbReference type="EMBL" id="BKCJ010082075">
    <property type="protein sequence ID" value="GEW95462.1"/>
    <property type="molecule type" value="Genomic_DNA"/>
</dbReference>
<dbReference type="AlphaFoldDB" id="A0A699H1C2"/>
<organism evidence="1">
    <name type="scientific">Tanacetum cinerariifolium</name>
    <name type="common">Dalmatian daisy</name>
    <name type="synonym">Chrysanthemum cinerariifolium</name>
    <dbReference type="NCBI Taxonomy" id="118510"/>
    <lineage>
        <taxon>Eukaryota</taxon>
        <taxon>Viridiplantae</taxon>
        <taxon>Streptophyta</taxon>
        <taxon>Embryophyta</taxon>
        <taxon>Tracheophyta</taxon>
        <taxon>Spermatophyta</taxon>
        <taxon>Magnoliopsida</taxon>
        <taxon>eudicotyledons</taxon>
        <taxon>Gunneridae</taxon>
        <taxon>Pentapetalae</taxon>
        <taxon>asterids</taxon>
        <taxon>campanulids</taxon>
        <taxon>Asterales</taxon>
        <taxon>Asteraceae</taxon>
        <taxon>Asteroideae</taxon>
        <taxon>Anthemideae</taxon>
        <taxon>Anthemidinae</taxon>
        <taxon>Tanacetum</taxon>
    </lineage>
</organism>
<evidence type="ECO:0008006" key="2">
    <source>
        <dbReference type="Google" id="ProtNLM"/>
    </source>
</evidence>
<sequence length="583" mass="66589">MSNIDEINEANNVTLFDVIRFLSSIAMGSSVRGGYKLSNESLLEILLCNIFIMNFLVRLSTKELWNTCAQYDRVVWIDVVGTPLQAWAYDTFNRIAMILEGKVSVVRAKEVMGGFLNLGRTILLNLRKIVTTTQLNYPSDVEKSPGKMENSFDHVENYDVYVENSLKIFPEQLENSLIHIENYLVHVESSPEHMENFPNHIENSSVHVENSHVHVENSPDLSGDPFGNEVMENVAREGISSLGTIKSVPKNMSLGGSKHDHVDSLASSPKPINGKWLAIDSELLFMSVYSPQDMPHKRQLWAYMTGIINHWHGDVVIMGDFNKACFTSKQHGFIFHASNAAEFSTFITNSHLIDVPLGLILHRHIFYYKPIILKESHMDYGPTPFRLFHSWFIEDSWNNDGVHASNAMILRKNKLKSLKQTLKTWSIQKKSIREHDRRVLQDYLLEVELRLDKGEGLSDNFPNLAKTSHDIGVIDHKISVDLAPKAKVRWPLMGSRILSSFTVLLTRKDVSKFSARDWSRVPMEGIFLRHLGVDSSHDLEGYISNDEIKKAVYDCRKEQALLLKVDIQKAFNLVRYDHRDDIL</sequence>
<dbReference type="SUPFAM" id="SSF56219">
    <property type="entry name" value="DNase I-like"/>
    <property type="match status" value="1"/>
</dbReference>
<feature type="non-terminal residue" evidence="1">
    <location>
        <position position="583"/>
    </location>
</feature>
<name>A0A699H1C2_TANCI</name>
<evidence type="ECO:0000313" key="1">
    <source>
        <dbReference type="EMBL" id="GEW95462.1"/>
    </source>
</evidence>
<comment type="caution">
    <text evidence="1">The sequence shown here is derived from an EMBL/GenBank/DDBJ whole genome shotgun (WGS) entry which is preliminary data.</text>
</comment>
<proteinExistence type="predicted"/>
<dbReference type="Gene3D" id="3.60.10.10">
    <property type="entry name" value="Endonuclease/exonuclease/phosphatase"/>
    <property type="match status" value="1"/>
</dbReference>
<accession>A0A699H1C2</accession>
<gene>
    <name evidence="1" type="ORF">Tci_267438</name>
</gene>